<evidence type="ECO:0000259" key="1">
    <source>
        <dbReference type="Pfam" id="PF02627"/>
    </source>
</evidence>
<dbReference type="InterPro" id="IPR004675">
    <property type="entry name" value="AhpD_core"/>
</dbReference>
<sequence length="217" mass="23157">MSNNFYEKGHASHLKMVKDLAPEQMKAFSEFDSAVFQEGALTKKEKEIIAVSIAHVTECPYCIDSHTKKAKAAGASLGELAEAVFVVAALEAGGVVTHSTHIHNAKEADASDVLYARSNLKQLGNLSKYAPNGFKGYSAFNTAATKEGKLTTQFKEIIAVAVAVATQCPYCIDVHSKNAEKNGATNEQIAEAVLVSSVLKAGGAYAHMANMIQSYNE</sequence>
<dbReference type="KEGG" id="ocn:CUC15_06635"/>
<dbReference type="InterPro" id="IPR003779">
    <property type="entry name" value="CMD-like"/>
</dbReference>
<dbReference type="EMBL" id="CP024848">
    <property type="protein sequence ID" value="AXI08611.1"/>
    <property type="molecule type" value="Genomic_DNA"/>
</dbReference>
<dbReference type="RefSeq" id="WP_114915907.1">
    <property type="nucleotide sequence ID" value="NZ_CP024848.1"/>
</dbReference>
<feature type="domain" description="Carboxymuconolactone decarboxylase-like" evidence="1">
    <location>
        <begin position="22"/>
        <end position="99"/>
    </location>
</feature>
<dbReference type="GO" id="GO:0051920">
    <property type="term" value="F:peroxiredoxin activity"/>
    <property type="evidence" value="ECO:0007669"/>
    <property type="project" value="InterPro"/>
</dbReference>
<dbReference type="Pfam" id="PF02627">
    <property type="entry name" value="CMD"/>
    <property type="match status" value="2"/>
</dbReference>
<dbReference type="InterPro" id="IPR029032">
    <property type="entry name" value="AhpD-like"/>
</dbReference>
<dbReference type="Gene3D" id="1.20.1290.10">
    <property type="entry name" value="AhpD-like"/>
    <property type="match status" value="2"/>
</dbReference>
<reference evidence="3" key="1">
    <citation type="submission" date="2017-11" db="EMBL/GenBank/DDBJ databases">
        <authorList>
            <person name="Zhu W."/>
        </authorList>
    </citation>
    <scope>NUCLEOTIDE SEQUENCE [LARGE SCALE GENOMIC DNA]</scope>
    <source>
        <strain evidence="3">160</strain>
    </source>
</reference>
<dbReference type="PANTHER" id="PTHR33930:SF8">
    <property type="entry name" value="4-CARBOXYMUCONOLACTONE DECARBOXYLASE"/>
    <property type="match status" value="1"/>
</dbReference>
<evidence type="ECO:0000313" key="2">
    <source>
        <dbReference type="EMBL" id="AXI08611.1"/>
    </source>
</evidence>
<evidence type="ECO:0000313" key="3">
    <source>
        <dbReference type="Proteomes" id="UP000253908"/>
    </source>
</evidence>
<keyword evidence="3" id="KW-1185">Reference proteome</keyword>
<dbReference type="Proteomes" id="UP000253908">
    <property type="component" value="Chromosome"/>
</dbReference>
<name>A0A345PF31_9BACI</name>
<proteinExistence type="predicted"/>
<dbReference type="PANTHER" id="PTHR33930">
    <property type="entry name" value="ALKYL HYDROPEROXIDE REDUCTASE AHPD"/>
    <property type="match status" value="1"/>
</dbReference>
<gene>
    <name evidence="2" type="ORF">CUC15_06635</name>
</gene>
<dbReference type="OrthoDB" id="9806086at2"/>
<dbReference type="NCBIfam" id="TIGR00778">
    <property type="entry name" value="ahpD_dom"/>
    <property type="match status" value="2"/>
</dbReference>
<dbReference type="AlphaFoldDB" id="A0A345PF31"/>
<accession>A0A345PF31</accession>
<keyword evidence="2" id="KW-0575">Peroxidase</keyword>
<feature type="domain" description="Carboxymuconolactone decarboxylase-like" evidence="1">
    <location>
        <begin position="134"/>
        <end position="209"/>
    </location>
</feature>
<dbReference type="SUPFAM" id="SSF69118">
    <property type="entry name" value="AhpD-like"/>
    <property type="match status" value="2"/>
</dbReference>
<protein>
    <submittedName>
        <fullName evidence="2">Alkylhydroperoxidase</fullName>
    </submittedName>
</protein>
<keyword evidence="2" id="KW-0560">Oxidoreductase</keyword>
<organism evidence="2 3">
    <name type="scientific">Oceanobacillus zhaokaii</name>
    <dbReference type="NCBI Taxonomy" id="2052660"/>
    <lineage>
        <taxon>Bacteria</taxon>
        <taxon>Bacillati</taxon>
        <taxon>Bacillota</taxon>
        <taxon>Bacilli</taxon>
        <taxon>Bacillales</taxon>
        <taxon>Bacillaceae</taxon>
        <taxon>Oceanobacillus</taxon>
    </lineage>
</organism>